<evidence type="ECO:0000259" key="2">
    <source>
        <dbReference type="PROSITE" id="PS50097"/>
    </source>
</evidence>
<proteinExistence type="predicted"/>
<accession>A0A8W8HLH9</accession>
<evidence type="ECO:0000256" key="1">
    <source>
        <dbReference type="SAM" id="MobiDB-lite"/>
    </source>
</evidence>
<dbReference type="InterPro" id="IPR058897">
    <property type="entry name" value="PAPPA_SD_C"/>
</dbReference>
<dbReference type="Gene3D" id="3.30.710.10">
    <property type="entry name" value="Potassium Channel Kv1.1, Chain A"/>
    <property type="match status" value="1"/>
</dbReference>
<name>A0A8W8HLH9_MAGGI</name>
<evidence type="ECO:0000313" key="4">
    <source>
        <dbReference type="Proteomes" id="UP000005408"/>
    </source>
</evidence>
<dbReference type="AlphaFoldDB" id="A0A8W8HLH9"/>
<feature type="domain" description="BTB" evidence="2">
    <location>
        <begin position="346"/>
        <end position="375"/>
    </location>
</feature>
<dbReference type="SMART" id="SM00225">
    <property type="entry name" value="BTB"/>
    <property type="match status" value="1"/>
</dbReference>
<dbReference type="EnsemblMetazoa" id="G1012.1">
    <property type="protein sequence ID" value="G1012.1:cds"/>
    <property type="gene ID" value="G1012"/>
</dbReference>
<dbReference type="SUPFAM" id="SSF49785">
    <property type="entry name" value="Galactose-binding domain-like"/>
    <property type="match status" value="1"/>
</dbReference>
<dbReference type="Proteomes" id="UP000005408">
    <property type="component" value="Unassembled WGS sequence"/>
</dbReference>
<dbReference type="PROSITE" id="PS50097">
    <property type="entry name" value="BTB"/>
    <property type="match status" value="1"/>
</dbReference>
<dbReference type="Pfam" id="PF25900">
    <property type="entry name" value="PAPPA"/>
    <property type="match status" value="2"/>
</dbReference>
<keyword evidence="4" id="KW-1185">Reference proteome</keyword>
<feature type="compositionally biased region" description="Polar residues" evidence="1">
    <location>
        <begin position="606"/>
        <end position="616"/>
    </location>
</feature>
<sequence length="616" mass="69028">MEYTAIFRYKMAYSNACTNNIEQWASVVYSFSSEYDSEGWAANQVIGPPQVYPQYGDLEGAWASEDNNSVEYIEIGFEQQVIPSVIKLYETYHAGGISKIMAKNPAGHWVTLYTAPKLEIINSSRVFSPNLTGNTFETNQLWIEIDSSLAKSWVEIDAVQLIGSLPGHYDSRRRTAEVENITQWVAEVTDFSSQYNSSGWSANSVIGVPKVYPRYGDIQGAWASADKNADQFIQVKFQKKVFLNEINIYETYHAGGVKKISAKDMQGNWVMVYKTHRLQNIEKSRIFSPSFNPPHFPVDELRLDIDCTACGTWVEIDAVNIVGTLRPGFTPLSASFSQLVNNKMFSDVEIVIDGLTFYAHKAILAKRSLFFKSIFVDGQVPTLARQQRNPPSSQRVMPSCPPSEEETPPSYDSLFGEPPMPSKIHNLPTKEQLYGDQINSGQVNKVTPTQPESNTEIPMLSAGGPLVLHNVTPDVFWIVLYFIYTDEFPELINIFNVPAEIDTNCLIRACRAAVEFDLPGLSGLSMRRLTTHTPMTADNAIEVYTEANREPVLEFVSKLALQIMVQHSNSIKKHAKFNRLPPNVQKMISSESEGTASVEKKKSSIKRNSSDVCSLQ</sequence>
<evidence type="ECO:0000313" key="3">
    <source>
        <dbReference type="EnsemblMetazoa" id="G1012.1:cds"/>
    </source>
</evidence>
<protein>
    <recommendedName>
        <fullName evidence="2">BTB domain-containing protein</fullName>
    </recommendedName>
</protein>
<feature type="region of interest" description="Disordered" evidence="1">
    <location>
        <begin position="384"/>
        <end position="411"/>
    </location>
</feature>
<feature type="compositionally biased region" description="Polar residues" evidence="1">
    <location>
        <begin position="384"/>
        <end position="396"/>
    </location>
</feature>
<reference evidence="3" key="1">
    <citation type="submission" date="2022-08" db="UniProtKB">
        <authorList>
            <consortium name="EnsemblMetazoa"/>
        </authorList>
    </citation>
    <scope>IDENTIFICATION</scope>
    <source>
        <strain evidence="3">05x7-T-G4-1.051#20</strain>
    </source>
</reference>
<dbReference type="InterPro" id="IPR011333">
    <property type="entry name" value="SKP1/BTB/POZ_sf"/>
</dbReference>
<feature type="region of interest" description="Disordered" evidence="1">
    <location>
        <begin position="589"/>
        <end position="616"/>
    </location>
</feature>
<dbReference type="SUPFAM" id="SSF54695">
    <property type="entry name" value="POZ domain"/>
    <property type="match status" value="1"/>
</dbReference>
<dbReference type="InterPro" id="IPR000210">
    <property type="entry name" value="BTB/POZ_dom"/>
</dbReference>
<dbReference type="InterPro" id="IPR008979">
    <property type="entry name" value="Galactose-bd-like_sf"/>
</dbReference>
<organism evidence="3 4">
    <name type="scientific">Magallana gigas</name>
    <name type="common">Pacific oyster</name>
    <name type="synonym">Crassostrea gigas</name>
    <dbReference type="NCBI Taxonomy" id="29159"/>
    <lineage>
        <taxon>Eukaryota</taxon>
        <taxon>Metazoa</taxon>
        <taxon>Spiralia</taxon>
        <taxon>Lophotrochozoa</taxon>
        <taxon>Mollusca</taxon>
        <taxon>Bivalvia</taxon>
        <taxon>Autobranchia</taxon>
        <taxon>Pteriomorphia</taxon>
        <taxon>Ostreida</taxon>
        <taxon>Ostreoidea</taxon>
        <taxon>Ostreidae</taxon>
        <taxon>Magallana</taxon>
    </lineage>
</organism>
<dbReference type="Pfam" id="PF00651">
    <property type="entry name" value="BTB"/>
    <property type="match status" value="1"/>
</dbReference>
<dbReference type="PANTHER" id="PTHR24413">
    <property type="entry name" value="SPECKLE-TYPE POZ PROTEIN"/>
    <property type="match status" value="1"/>
</dbReference>
<dbReference type="Gene3D" id="2.60.120.260">
    <property type="entry name" value="Galactose-binding domain-like"/>
    <property type="match status" value="1"/>
</dbReference>